<gene>
    <name evidence="2" type="ORF">EVG20_g6306</name>
</gene>
<comment type="caution">
    <text evidence="2">The sequence shown here is derived from an EMBL/GenBank/DDBJ whole genome shotgun (WGS) entry which is preliminary data.</text>
</comment>
<dbReference type="Pfam" id="PF12937">
    <property type="entry name" value="F-box-like"/>
    <property type="match status" value="1"/>
</dbReference>
<dbReference type="InterPro" id="IPR000210">
    <property type="entry name" value="BTB/POZ_dom"/>
</dbReference>
<dbReference type="InterPro" id="IPR001810">
    <property type="entry name" value="F-box_dom"/>
</dbReference>
<dbReference type="PROSITE" id="PS50097">
    <property type="entry name" value="BTB"/>
    <property type="match status" value="1"/>
</dbReference>
<dbReference type="Gene3D" id="3.30.710.10">
    <property type="entry name" value="Potassium Channel Kv1.1, Chain A"/>
    <property type="match status" value="1"/>
</dbReference>
<dbReference type="SUPFAM" id="SSF81383">
    <property type="entry name" value="F-box domain"/>
    <property type="match status" value="1"/>
</dbReference>
<name>A0A4Y9YM12_9AGAM</name>
<organism evidence="2 3">
    <name type="scientific">Dentipellis fragilis</name>
    <dbReference type="NCBI Taxonomy" id="205917"/>
    <lineage>
        <taxon>Eukaryota</taxon>
        <taxon>Fungi</taxon>
        <taxon>Dikarya</taxon>
        <taxon>Basidiomycota</taxon>
        <taxon>Agaricomycotina</taxon>
        <taxon>Agaricomycetes</taxon>
        <taxon>Russulales</taxon>
        <taxon>Hericiaceae</taxon>
        <taxon>Dentipellis</taxon>
    </lineage>
</organism>
<proteinExistence type="predicted"/>
<dbReference type="AlphaFoldDB" id="A0A4Y9YM12"/>
<keyword evidence="3" id="KW-1185">Reference proteome</keyword>
<dbReference type="InterPro" id="IPR011333">
    <property type="entry name" value="SKP1/BTB/POZ_sf"/>
</dbReference>
<dbReference type="OrthoDB" id="2269034at2759"/>
<evidence type="ECO:0000313" key="3">
    <source>
        <dbReference type="Proteomes" id="UP000298327"/>
    </source>
</evidence>
<feature type="domain" description="BTB" evidence="1">
    <location>
        <begin position="590"/>
        <end position="673"/>
    </location>
</feature>
<evidence type="ECO:0000313" key="2">
    <source>
        <dbReference type="EMBL" id="TFY63455.1"/>
    </source>
</evidence>
<dbReference type="STRING" id="205917.A0A4Y9YM12"/>
<dbReference type="Proteomes" id="UP000298327">
    <property type="component" value="Unassembled WGS sequence"/>
</dbReference>
<protein>
    <recommendedName>
        <fullName evidence="1">BTB domain-containing protein</fullName>
    </recommendedName>
</protein>
<dbReference type="EMBL" id="SEOQ01000414">
    <property type="protein sequence ID" value="TFY63455.1"/>
    <property type="molecule type" value="Genomic_DNA"/>
</dbReference>
<dbReference type="InterPro" id="IPR036047">
    <property type="entry name" value="F-box-like_dom_sf"/>
</dbReference>
<accession>A0A4Y9YM12</accession>
<reference evidence="2 3" key="1">
    <citation type="submission" date="2019-02" db="EMBL/GenBank/DDBJ databases">
        <title>Genome sequencing of the rare red list fungi Dentipellis fragilis.</title>
        <authorList>
            <person name="Buettner E."/>
            <person name="Kellner H."/>
        </authorList>
    </citation>
    <scope>NUCLEOTIDE SEQUENCE [LARGE SCALE GENOMIC DNA]</scope>
    <source>
        <strain evidence="2 3">DSM 105465</strain>
    </source>
</reference>
<dbReference type="Gene3D" id="1.20.1280.50">
    <property type="match status" value="1"/>
</dbReference>
<dbReference type="Pfam" id="PF00651">
    <property type="entry name" value="BTB"/>
    <property type="match status" value="1"/>
</dbReference>
<evidence type="ECO:0000259" key="1">
    <source>
        <dbReference type="PROSITE" id="PS50097"/>
    </source>
</evidence>
<sequence length="909" mass="100437">MSYLAVAADSAEQDLHGPDVADLPVDGVPDNTACRARARKLLETKMVSLAADLFLSDFAWAATFLPSLVASYPSATHDAAPFRQLLYHHNSLAPINSLPVELLTEIFSHLAHDSEISPALANGHLVRASGVCAYWREAALSCPNLWTRIDLFKSDLAALAFERCQNLSVYASLTLPRAGKFVHSKTLAACAFIREHAAQVAGIAFELPTGAHIEFLHSLPPLLPVLRRLVLDDISCDRISIMALSPDVVSLSPETAPSLRRLGLFYSSLPWTFPIFRGLQSLQVRCQAPHAIPSLSTFRDVLLACPELENLLLYDAGPLPSDSETDASLIDPVPLLKLRRLKLKYYGDLRDVHDPQSYDLTGGSARTTLILSHLMIPRSTFITTTIFEPTVLLHRSLLARYDSLILGERLTLCSSTGHGGALEIVDVEEHHPNLNEILHHPSVNMIILKRRHVVKLGDKLSALMAKLDFQRVQTFRTLTLSPERVLTILIKEKIRGLKRLEIQNICGQASVAQSTLPDGERSQSLIYTVPGSQVGRLDMAPSWSTTMMQALSISKATGEKEMSQRILSISSSSLSSILVDEQTPLDGLEADIILRSSDSVDFRTHKCILVIVSPVFRTFFQATQMQDRSITGSAQSGNSNWEGGLPVLRLPGDGQTLQFLLSTILPIPIVYPTSFRNALSAIDAAEDYKIAGASNKLRELIQGHEPYSTINPDKALRAYGQACLYRLEKRALTAAALILHSNRRLVDYGRGLEYVGSMALSALVEYRRNVVAAVVTLLEEIRSAKPLGPDLHYSVMWKCEEHAPPWWPVYWTTIIDSVKSDSSTPTSDSIVNQLALYELLRSLGKSRGDDPKLARIKSPPTCSSCMGVKPEDVAYFCRAMENEIRARIKKVMLDFDKAFDKRVLDDDEN</sequence>